<protein>
    <submittedName>
        <fullName evidence="2">Uncharacterized protein</fullName>
    </submittedName>
</protein>
<dbReference type="SUPFAM" id="SSF48403">
    <property type="entry name" value="Ankyrin repeat"/>
    <property type="match status" value="1"/>
</dbReference>
<keyword evidence="1" id="KW-0040">ANK repeat</keyword>
<dbReference type="PROSITE" id="PS50088">
    <property type="entry name" value="ANK_REPEAT"/>
    <property type="match status" value="1"/>
</dbReference>
<dbReference type="Gene3D" id="1.25.40.20">
    <property type="entry name" value="Ankyrin repeat-containing domain"/>
    <property type="match status" value="1"/>
</dbReference>
<evidence type="ECO:0000313" key="2">
    <source>
        <dbReference type="EnsemblMetazoa" id="Aqu2.1.09946_001"/>
    </source>
</evidence>
<dbReference type="InterPro" id="IPR036770">
    <property type="entry name" value="Ankyrin_rpt-contain_sf"/>
</dbReference>
<evidence type="ECO:0000256" key="1">
    <source>
        <dbReference type="PROSITE-ProRule" id="PRU00023"/>
    </source>
</evidence>
<feature type="repeat" description="ANK" evidence="1">
    <location>
        <begin position="1"/>
        <end position="27"/>
    </location>
</feature>
<reference evidence="2" key="1">
    <citation type="submission" date="2017-05" db="UniProtKB">
        <authorList>
            <consortium name="EnsemblMetazoa"/>
        </authorList>
    </citation>
    <scope>IDENTIFICATION</scope>
</reference>
<dbReference type="EnsemblMetazoa" id="Aqu2.1.09946_001">
    <property type="protein sequence ID" value="Aqu2.1.09946_001"/>
    <property type="gene ID" value="Aqu2.1.09946"/>
</dbReference>
<dbReference type="AlphaFoldDB" id="A0A1X7T6S3"/>
<dbReference type="PROSITE" id="PS50297">
    <property type="entry name" value="ANK_REP_REGION"/>
    <property type="match status" value="1"/>
</dbReference>
<proteinExistence type="predicted"/>
<organism evidence="2">
    <name type="scientific">Amphimedon queenslandica</name>
    <name type="common">Sponge</name>
    <dbReference type="NCBI Taxonomy" id="400682"/>
    <lineage>
        <taxon>Eukaryota</taxon>
        <taxon>Metazoa</taxon>
        <taxon>Porifera</taxon>
        <taxon>Demospongiae</taxon>
        <taxon>Heteroscleromorpha</taxon>
        <taxon>Haplosclerida</taxon>
        <taxon>Niphatidae</taxon>
        <taxon>Amphimedon</taxon>
    </lineage>
</organism>
<sequence length="71" mass="7821">MLAAYNERTQVVTMLLEKGADVTASDDTGRTTLDYVSGDTATLLRVHSEADRSWEGPLWEVPLYVAIAYSV</sequence>
<dbReference type="InterPro" id="IPR002110">
    <property type="entry name" value="Ankyrin_rpt"/>
</dbReference>
<dbReference type="InParanoid" id="A0A1X7T6S3"/>
<dbReference type="Pfam" id="PF13637">
    <property type="entry name" value="Ank_4"/>
    <property type="match status" value="1"/>
</dbReference>
<accession>A0A1X7T6S3</accession>
<name>A0A1X7T6S3_AMPQE</name>